<keyword evidence="1" id="KW-0472">Membrane</keyword>
<dbReference type="EMBL" id="MN738922">
    <property type="protein sequence ID" value="QHT31499.1"/>
    <property type="molecule type" value="Genomic_DNA"/>
</dbReference>
<sequence length="191" mass="22906">MLFNGLFFALLLVTFLIFYFFYHINHKFHKNNEFISYIAIITSISTFILAIGVLFQVISYQIQQYKNAVQSYSDYSKDFVTYIIEMFRQYPEMNYYYEELFFNKPIPPNQVRNIILEQQLTITIFTKTVEPIAIIKEFPYNKDVMVIKQNFIKILGNFFKSKTFTNYYVYYYKPSIGGGNVIDFMKENFNV</sequence>
<feature type="transmembrane region" description="Helical" evidence="1">
    <location>
        <begin position="6"/>
        <end position="22"/>
    </location>
</feature>
<keyword evidence="1" id="KW-0812">Transmembrane</keyword>
<organism evidence="2">
    <name type="scientific">viral metagenome</name>
    <dbReference type="NCBI Taxonomy" id="1070528"/>
    <lineage>
        <taxon>unclassified sequences</taxon>
        <taxon>metagenomes</taxon>
        <taxon>organismal metagenomes</taxon>
    </lineage>
</organism>
<evidence type="ECO:0000313" key="2">
    <source>
        <dbReference type="EMBL" id="QHT31499.1"/>
    </source>
</evidence>
<feature type="transmembrane region" description="Helical" evidence="1">
    <location>
        <begin position="34"/>
        <end position="58"/>
    </location>
</feature>
<evidence type="ECO:0000256" key="1">
    <source>
        <dbReference type="SAM" id="Phobius"/>
    </source>
</evidence>
<accession>A0A6C0ET44</accession>
<dbReference type="AlphaFoldDB" id="A0A6C0ET44"/>
<name>A0A6C0ET44_9ZZZZ</name>
<protein>
    <submittedName>
        <fullName evidence="2">Uncharacterized protein</fullName>
    </submittedName>
</protein>
<reference evidence="2" key="1">
    <citation type="journal article" date="2020" name="Nature">
        <title>Giant virus diversity and host interactions through global metagenomics.</title>
        <authorList>
            <person name="Schulz F."/>
            <person name="Roux S."/>
            <person name="Paez-Espino D."/>
            <person name="Jungbluth S."/>
            <person name="Walsh D.A."/>
            <person name="Denef V.J."/>
            <person name="McMahon K.D."/>
            <person name="Konstantinidis K.T."/>
            <person name="Eloe-Fadrosh E.A."/>
            <person name="Kyrpides N.C."/>
            <person name="Woyke T."/>
        </authorList>
    </citation>
    <scope>NUCLEOTIDE SEQUENCE</scope>
    <source>
        <strain evidence="2">GVMAG-M-3300009155-2</strain>
    </source>
</reference>
<proteinExistence type="predicted"/>
<keyword evidence="1" id="KW-1133">Transmembrane helix</keyword>